<sequence length="613" mass="68263">MASDECQGKSSWPELLGTNGETAEATIERENVNVNAQIISDQAVVLPVVNCTRVWVRTCYLQNVDVGGIYYEALLHTQGVYMCKMASANEYDPVLEPYSFCAFMANSTESIYANNCNPSTVPPRCDLANSINSDSGKARLIQCFPRHHIVKLDEGNFIQWQQHIKLIVEGYELIGFIEKTLPTPPRFVPSPEGQLVLNLEASLFHQQDKLLASWLLSMISGSLISCFTNAKTSCDVWNTANRLFAAMIGAKLSRINHELHLIKKSNLTIKEYLFKIQNTCTVNEASGHWISEAKKVEIVFAGLSLEYDVVLTLASFSSKPLPIQKLLDVLLEYESQQQRVVQETSYQVNLVEMNPPSVVIDLLHGGHSSACGRGRDGRGPHDLAISGASIQRNVTVHGQFGASPTAAPTWFSHGRWWGLRQQKQLFLMVTTLRFFSIISLMVLMLVLDQMRPTWALIGRTVMVKALGPMIILSKFSNHTGLNVHTTQYGSNFNSTGSNVKYGSNFDNVDSYVPMLVGNLSWYSKSGVTHHVYKETSILNESISYLGCSQGTMSTMLEDSSHTTPSLFSIPPPMGNTHHMVTRSKTCVFKPKALFVEVVEHEPRTIDETFAHEE</sequence>
<evidence type="ECO:0000313" key="6">
    <source>
        <dbReference type="Proteomes" id="UP001358586"/>
    </source>
</evidence>
<keyword evidence="4" id="KW-0472">Membrane</keyword>
<protein>
    <recommendedName>
        <fullName evidence="7">Retrotransposon Copia-like N-terminal domain-containing protein</fullName>
    </recommendedName>
</protein>
<dbReference type="InterPro" id="IPR036354">
    <property type="entry name" value="Prot_inh_pot1_sf"/>
</dbReference>
<dbReference type="Pfam" id="PF00280">
    <property type="entry name" value="potato_inhibit"/>
    <property type="match status" value="1"/>
</dbReference>
<dbReference type="SUPFAM" id="SSF54654">
    <property type="entry name" value="CI-2 family of serine protease inhibitors"/>
    <property type="match status" value="1"/>
</dbReference>
<comment type="similarity">
    <text evidence="1">Belongs to the protease inhibitor I13 (potato type I serine protease inhibitor) family.</text>
</comment>
<organism evidence="5 6">
    <name type="scientific">Gossypium arboreum</name>
    <name type="common">Tree cotton</name>
    <name type="synonym">Gossypium nanking</name>
    <dbReference type="NCBI Taxonomy" id="29729"/>
    <lineage>
        <taxon>Eukaryota</taxon>
        <taxon>Viridiplantae</taxon>
        <taxon>Streptophyta</taxon>
        <taxon>Embryophyta</taxon>
        <taxon>Tracheophyta</taxon>
        <taxon>Spermatophyta</taxon>
        <taxon>Magnoliopsida</taxon>
        <taxon>eudicotyledons</taxon>
        <taxon>Gunneridae</taxon>
        <taxon>Pentapetalae</taxon>
        <taxon>rosids</taxon>
        <taxon>malvids</taxon>
        <taxon>Malvales</taxon>
        <taxon>Malvaceae</taxon>
        <taxon>Malvoideae</taxon>
        <taxon>Gossypium</taxon>
    </lineage>
</organism>
<dbReference type="PANTHER" id="PTHR47481:SF10">
    <property type="entry name" value="COPIA-LIKE POLYPROTEIN_RETROTRANSPOSON"/>
    <property type="match status" value="1"/>
</dbReference>
<dbReference type="EMBL" id="JARKNE010000005">
    <property type="protein sequence ID" value="KAK5833046.1"/>
    <property type="molecule type" value="Genomic_DNA"/>
</dbReference>
<dbReference type="Gene3D" id="3.30.10.10">
    <property type="entry name" value="Trypsin Inhibitor V, subunit A"/>
    <property type="match status" value="1"/>
</dbReference>
<gene>
    <name evidence="5" type="ORF">PVK06_016856</name>
</gene>
<evidence type="ECO:0008006" key="7">
    <source>
        <dbReference type="Google" id="ProtNLM"/>
    </source>
</evidence>
<evidence type="ECO:0000313" key="5">
    <source>
        <dbReference type="EMBL" id="KAK5833046.1"/>
    </source>
</evidence>
<name>A0ABR0Q1W1_GOSAR</name>
<evidence type="ECO:0000256" key="1">
    <source>
        <dbReference type="ARBA" id="ARBA00008210"/>
    </source>
</evidence>
<reference evidence="5 6" key="1">
    <citation type="submission" date="2023-03" db="EMBL/GenBank/DDBJ databases">
        <title>WGS of Gossypium arboreum.</title>
        <authorList>
            <person name="Yu D."/>
        </authorList>
    </citation>
    <scope>NUCLEOTIDE SEQUENCE [LARGE SCALE GENOMIC DNA]</scope>
    <source>
        <tissue evidence="5">Leaf</tissue>
    </source>
</reference>
<comment type="caution">
    <text evidence="5">The sequence shown here is derived from an EMBL/GenBank/DDBJ whole genome shotgun (WGS) entry which is preliminary data.</text>
</comment>
<proteinExistence type="inferred from homology"/>
<accession>A0ABR0Q1W1</accession>
<dbReference type="PROSITE" id="PS00285">
    <property type="entry name" value="POTATO_INHIBITOR"/>
    <property type="match status" value="1"/>
</dbReference>
<keyword evidence="3" id="KW-0722">Serine protease inhibitor</keyword>
<evidence type="ECO:0000256" key="3">
    <source>
        <dbReference type="ARBA" id="ARBA00022900"/>
    </source>
</evidence>
<keyword evidence="4" id="KW-1133">Transmembrane helix</keyword>
<evidence type="ECO:0000256" key="4">
    <source>
        <dbReference type="SAM" id="Phobius"/>
    </source>
</evidence>
<keyword evidence="6" id="KW-1185">Reference proteome</keyword>
<feature type="transmembrane region" description="Helical" evidence="4">
    <location>
        <begin position="425"/>
        <end position="447"/>
    </location>
</feature>
<dbReference type="PANTHER" id="PTHR47481">
    <property type="match status" value="1"/>
</dbReference>
<keyword evidence="2" id="KW-0646">Protease inhibitor</keyword>
<dbReference type="Proteomes" id="UP001358586">
    <property type="component" value="Chromosome 5"/>
</dbReference>
<keyword evidence="4" id="KW-0812">Transmembrane</keyword>
<dbReference type="InterPro" id="IPR000864">
    <property type="entry name" value="Prot_inh_pot1"/>
</dbReference>
<evidence type="ECO:0000256" key="2">
    <source>
        <dbReference type="ARBA" id="ARBA00022690"/>
    </source>
</evidence>